<keyword evidence="3" id="KW-1185">Reference proteome</keyword>
<dbReference type="Proteomes" id="UP000816034">
    <property type="component" value="Unassembled WGS sequence"/>
</dbReference>
<name>A0AA88GW23_NAELO</name>
<feature type="signal peptide" evidence="1">
    <location>
        <begin position="1"/>
        <end position="25"/>
    </location>
</feature>
<gene>
    <name evidence="2" type="ORF">C9374_000932</name>
</gene>
<dbReference type="AlphaFoldDB" id="A0AA88GW23"/>
<evidence type="ECO:0000313" key="2">
    <source>
        <dbReference type="EMBL" id="KAG2388082.1"/>
    </source>
</evidence>
<organism evidence="2 3">
    <name type="scientific">Naegleria lovaniensis</name>
    <name type="common">Amoeba</name>
    <dbReference type="NCBI Taxonomy" id="51637"/>
    <lineage>
        <taxon>Eukaryota</taxon>
        <taxon>Discoba</taxon>
        <taxon>Heterolobosea</taxon>
        <taxon>Tetramitia</taxon>
        <taxon>Eutetramitia</taxon>
        <taxon>Vahlkampfiidae</taxon>
        <taxon>Naegleria</taxon>
    </lineage>
</organism>
<evidence type="ECO:0000313" key="3">
    <source>
        <dbReference type="Proteomes" id="UP000816034"/>
    </source>
</evidence>
<keyword evidence="1" id="KW-0732">Signal</keyword>
<feature type="chain" id="PRO_5041719387" evidence="1">
    <location>
        <begin position="26"/>
        <end position="161"/>
    </location>
</feature>
<accession>A0AA88GW23</accession>
<dbReference type="RefSeq" id="XP_044552074.1">
    <property type="nucleotide sequence ID" value="XM_044699494.1"/>
</dbReference>
<protein>
    <submittedName>
        <fullName evidence="2">Uncharacterized protein</fullName>
    </submittedName>
</protein>
<reference evidence="2 3" key="1">
    <citation type="journal article" date="2018" name="BMC Genomics">
        <title>The genome of Naegleria lovaniensis, the basis for a comparative approach to unravel pathogenicity factors of the human pathogenic amoeba N. fowleri.</title>
        <authorList>
            <person name="Liechti N."/>
            <person name="Schurch N."/>
            <person name="Bruggmann R."/>
            <person name="Wittwer M."/>
        </authorList>
    </citation>
    <scope>NUCLEOTIDE SEQUENCE [LARGE SCALE GENOMIC DNA]</scope>
    <source>
        <strain evidence="2 3">ATCC 30569</strain>
    </source>
</reference>
<evidence type="ECO:0000256" key="1">
    <source>
        <dbReference type="SAM" id="SignalP"/>
    </source>
</evidence>
<dbReference type="EMBL" id="PYSW02000011">
    <property type="protein sequence ID" value="KAG2388082.1"/>
    <property type="molecule type" value="Genomic_DNA"/>
</dbReference>
<proteinExistence type="predicted"/>
<dbReference type="GeneID" id="68093388"/>
<comment type="caution">
    <text evidence="2">The sequence shown here is derived from an EMBL/GenBank/DDBJ whole genome shotgun (WGS) entry which is preliminary data.</text>
</comment>
<sequence>MLFNNFLMFLTALLVITFHWYHQLGWDQSHHTILLQRCKSVEIVSQCVIGGLNPNYMNESRQLHVGYELFHQGSTDTVGLPQHMPIVLTEYQLNKTHFVLEWKRVEPSGFINVAERYSWNAAEGHLKVRVSINGYLTWLVKWLELFDSFHYWRLNSCIGRS</sequence>